<keyword evidence="3" id="KW-0804">Transcription</keyword>
<protein>
    <submittedName>
        <fullName evidence="5">ArsR/SmtB family transcription factor</fullName>
    </submittedName>
</protein>
<keyword evidence="6" id="KW-1185">Reference proteome</keyword>
<proteinExistence type="predicted"/>
<dbReference type="InterPro" id="IPR011991">
    <property type="entry name" value="ArsR-like_HTH"/>
</dbReference>
<organism evidence="5 6">
    <name type="scientific">Actinomadura adrarensis</name>
    <dbReference type="NCBI Taxonomy" id="1819600"/>
    <lineage>
        <taxon>Bacteria</taxon>
        <taxon>Bacillati</taxon>
        <taxon>Actinomycetota</taxon>
        <taxon>Actinomycetes</taxon>
        <taxon>Streptosporangiales</taxon>
        <taxon>Thermomonosporaceae</taxon>
        <taxon>Actinomadura</taxon>
    </lineage>
</organism>
<dbReference type="InterPro" id="IPR036390">
    <property type="entry name" value="WH_DNA-bd_sf"/>
</dbReference>
<dbReference type="CDD" id="cd00090">
    <property type="entry name" value="HTH_ARSR"/>
    <property type="match status" value="1"/>
</dbReference>
<dbReference type="PANTHER" id="PTHR33154">
    <property type="entry name" value="TRANSCRIPTIONAL REGULATOR, ARSR FAMILY"/>
    <property type="match status" value="1"/>
</dbReference>
<feature type="domain" description="HTH arsR-type" evidence="4">
    <location>
        <begin position="11"/>
        <end position="107"/>
    </location>
</feature>
<dbReference type="PROSITE" id="PS50987">
    <property type="entry name" value="HTH_ARSR_2"/>
    <property type="match status" value="1"/>
</dbReference>
<dbReference type="Proteomes" id="UP001597083">
    <property type="component" value="Unassembled WGS sequence"/>
</dbReference>
<dbReference type="PRINTS" id="PR00778">
    <property type="entry name" value="HTHARSR"/>
</dbReference>
<evidence type="ECO:0000313" key="6">
    <source>
        <dbReference type="Proteomes" id="UP001597083"/>
    </source>
</evidence>
<evidence type="ECO:0000256" key="2">
    <source>
        <dbReference type="ARBA" id="ARBA00023125"/>
    </source>
</evidence>
<accession>A0ABW3CMY8</accession>
<dbReference type="InterPro" id="IPR001845">
    <property type="entry name" value="HTH_ArsR_DNA-bd_dom"/>
</dbReference>
<evidence type="ECO:0000313" key="5">
    <source>
        <dbReference type="EMBL" id="MFD0855898.1"/>
    </source>
</evidence>
<dbReference type="EMBL" id="JBHTIR010003845">
    <property type="protein sequence ID" value="MFD0855898.1"/>
    <property type="molecule type" value="Genomic_DNA"/>
</dbReference>
<dbReference type="PANTHER" id="PTHR33154:SF18">
    <property type="entry name" value="ARSENICAL RESISTANCE OPERON REPRESSOR"/>
    <property type="match status" value="1"/>
</dbReference>
<evidence type="ECO:0000259" key="4">
    <source>
        <dbReference type="PROSITE" id="PS50987"/>
    </source>
</evidence>
<dbReference type="SMART" id="SM00418">
    <property type="entry name" value="HTH_ARSR"/>
    <property type="match status" value="1"/>
</dbReference>
<dbReference type="InterPro" id="IPR036388">
    <property type="entry name" value="WH-like_DNA-bd_sf"/>
</dbReference>
<name>A0ABW3CMY8_9ACTN</name>
<dbReference type="Gene3D" id="1.10.10.10">
    <property type="entry name" value="Winged helix-like DNA-binding domain superfamily/Winged helix DNA-binding domain"/>
    <property type="match status" value="1"/>
</dbReference>
<dbReference type="NCBIfam" id="NF033788">
    <property type="entry name" value="HTH_metalloreg"/>
    <property type="match status" value="1"/>
</dbReference>
<reference evidence="6" key="1">
    <citation type="journal article" date="2019" name="Int. J. Syst. Evol. Microbiol.">
        <title>The Global Catalogue of Microorganisms (GCM) 10K type strain sequencing project: providing services to taxonomists for standard genome sequencing and annotation.</title>
        <authorList>
            <consortium name="The Broad Institute Genomics Platform"/>
            <consortium name="The Broad Institute Genome Sequencing Center for Infectious Disease"/>
            <person name="Wu L."/>
            <person name="Ma J."/>
        </authorList>
    </citation>
    <scope>NUCLEOTIDE SEQUENCE [LARGE SCALE GENOMIC DNA]</scope>
    <source>
        <strain evidence="6">JCM 31696</strain>
    </source>
</reference>
<dbReference type="Pfam" id="PF01022">
    <property type="entry name" value="HTH_5"/>
    <property type="match status" value="1"/>
</dbReference>
<gene>
    <name evidence="5" type="ORF">ACFQ07_26900</name>
</gene>
<evidence type="ECO:0000256" key="3">
    <source>
        <dbReference type="ARBA" id="ARBA00023163"/>
    </source>
</evidence>
<keyword evidence="2" id="KW-0238">DNA-binding</keyword>
<comment type="caution">
    <text evidence="5">The sequence shown here is derived from an EMBL/GenBank/DDBJ whole genome shotgun (WGS) entry which is preliminary data.</text>
</comment>
<dbReference type="InterPro" id="IPR051081">
    <property type="entry name" value="HTH_MetalResp_TranReg"/>
</dbReference>
<evidence type="ECO:0000256" key="1">
    <source>
        <dbReference type="ARBA" id="ARBA00023015"/>
    </source>
</evidence>
<sequence>MKGSNATTSPLDRATATEYASWFKALADPTRIQIVSLLARNGEPMTVGQIVDAVDVGQSTVSAHLRQLAKVRFVLVEQRGTASLYRINGACVECFPSAADVVMGRPVPVAPGPCEE</sequence>
<dbReference type="SUPFAM" id="SSF46785">
    <property type="entry name" value="Winged helix' DNA-binding domain"/>
    <property type="match status" value="1"/>
</dbReference>
<keyword evidence="1" id="KW-0805">Transcription regulation</keyword>